<dbReference type="Proteomes" id="UP000604046">
    <property type="component" value="Unassembled WGS sequence"/>
</dbReference>
<feature type="non-terminal residue" evidence="1">
    <location>
        <position position="1"/>
    </location>
</feature>
<dbReference type="AlphaFoldDB" id="A0A812JIC5"/>
<dbReference type="OrthoDB" id="430305at2759"/>
<proteinExistence type="predicted"/>
<organism evidence="1 2">
    <name type="scientific">Symbiodinium natans</name>
    <dbReference type="NCBI Taxonomy" id="878477"/>
    <lineage>
        <taxon>Eukaryota</taxon>
        <taxon>Sar</taxon>
        <taxon>Alveolata</taxon>
        <taxon>Dinophyceae</taxon>
        <taxon>Suessiales</taxon>
        <taxon>Symbiodiniaceae</taxon>
        <taxon>Symbiodinium</taxon>
    </lineage>
</organism>
<sequence length="146" mass="15547">AVLDEAVVTCNTAAEEAKRKAMAETSSGGSARILGAGAVDLGAFVAVATRGLLEEGDPLLWFARRMRGGGVPDTDEAVAVPSLRLVAFAAVLPALQRIQEVWPNVFMPAFPDLFAANYSHFSKFLQSAEEAMDPTEADILRRDPSL</sequence>
<accession>A0A812JIC5</accession>
<feature type="non-terminal residue" evidence="1">
    <location>
        <position position="146"/>
    </location>
</feature>
<keyword evidence="2" id="KW-1185">Reference proteome</keyword>
<dbReference type="EMBL" id="CAJNDS010000455">
    <property type="protein sequence ID" value="CAE7208236.1"/>
    <property type="molecule type" value="Genomic_DNA"/>
</dbReference>
<comment type="caution">
    <text evidence="1">The sequence shown here is derived from an EMBL/GenBank/DDBJ whole genome shotgun (WGS) entry which is preliminary data.</text>
</comment>
<evidence type="ECO:0000313" key="1">
    <source>
        <dbReference type="EMBL" id="CAE7208236.1"/>
    </source>
</evidence>
<gene>
    <name evidence="1" type="ORF">SNAT2548_LOCUS6778</name>
</gene>
<name>A0A812JIC5_9DINO</name>
<protein>
    <submittedName>
        <fullName evidence="1">Uncharacterized protein</fullName>
    </submittedName>
</protein>
<reference evidence="1" key="1">
    <citation type="submission" date="2021-02" db="EMBL/GenBank/DDBJ databases">
        <authorList>
            <person name="Dougan E. K."/>
            <person name="Rhodes N."/>
            <person name="Thang M."/>
            <person name="Chan C."/>
        </authorList>
    </citation>
    <scope>NUCLEOTIDE SEQUENCE</scope>
</reference>
<evidence type="ECO:0000313" key="2">
    <source>
        <dbReference type="Proteomes" id="UP000604046"/>
    </source>
</evidence>